<feature type="chain" id="PRO_5001930942" description="Cutinase" evidence="5">
    <location>
        <begin position="32"/>
        <end position="303"/>
    </location>
</feature>
<dbReference type="GO" id="GO:0052689">
    <property type="term" value="F:carboxylic ester hydrolase activity"/>
    <property type="evidence" value="ECO:0007669"/>
    <property type="project" value="UniProtKB-KW"/>
</dbReference>
<dbReference type="STRING" id="558173.CDOO_10385"/>
<dbReference type="KEGG" id="cdo:CDOO_10385"/>
<keyword evidence="4" id="KW-1015">Disulfide bond</keyword>
<keyword evidence="3" id="KW-0378">Hydrolase</keyword>
<evidence type="ECO:0000313" key="7">
    <source>
        <dbReference type="Proteomes" id="UP000029914"/>
    </source>
</evidence>
<accession>A0A097IHM9</accession>
<gene>
    <name evidence="6" type="ORF">CDOO_10385</name>
</gene>
<keyword evidence="5" id="KW-0732">Signal</keyword>
<dbReference type="PANTHER" id="PTHR33630:SF9">
    <property type="entry name" value="CUTINASE 4"/>
    <property type="match status" value="1"/>
</dbReference>
<protein>
    <recommendedName>
        <fullName evidence="8">Cutinase</fullName>
    </recommendedName>
</protein>
<dbReference type="EMBL" id="CP006764">
    <property type="protein sequence ID" value="AIT61629.1"/>
    <property type="molecule type" value="Genomic_DNA"/>
</dbReference>
<dbReference type="Pfam" id="PF01083">
    <property type="entry name" value="Cutinase"/>
    <property type="match status" value="1"/>
</dbReference>
<dbReference type="PANTHER" id="PTHR33630">
    <property type="entry name" value="CUTINASE RV1984C-RELATED-RELATED"/>
    <property type="match status" value="1"/>
</dbReference>
<dbReference type="RefSeq" id="WP_018020678.1">
    <property type="nucleotide sequence ID" value="NZ_AQUX01000001.1"/>
</dbReference>
<dbReference type="OrthoDB" id="4457739at2"/>
<evidence type="ECO:0000256" key="4">
    <source>
        <dbReference type="ARBA" id="ARBA00023157"/>
    </source>
</evidence>
<organism evidence="6 7">
    <name type="scientific">Corynebacterium doosanense CAU 212 = DSM 45436</name>
    <dbReference type="NCBI Taxonomy" id="558173"/>
    <lineage>
        <taxon>Bacteria</taxon>
        <taxon>Bacillati</taxon>
        <taxon>Actinomycetota</taxon>
        <taxon>Actinomycetes</taxon>
        <taxon>Mycobacteriales</taxon>
        <taxon>Corynebacteriaceae</taxon>
        <taxon>Corynebacterium</taxon>
    </lineage>
</organism>
<dbReference type="eggNOG" id="ENOG5031ZV4">
    <property type="taxonomic scope" value="Bacteria"/>
</dbReference>
<evidence type="ECO:0000256" key="3">
    <source>
        <dbReference type="ARBA" id="ARBA00022801"/>
    </source>
</evidence>
<dbReference type="AlphaFoldDB" id="A0A097IHM9"/>
<evidence type="ECO:0000256" key="1">
    <source>
        <dbReference type="ARBA" id="ARBA00007534"/>
    </source>
</evidence>
<reference evidence="6 7" key="1">
    <citation type="submission" date="2013-09" db="EMBL/GenBank/DDBJ databases">
        <title>Complete genome sequence of Corynebacterium doosanense CAU 212(T) (=DSM 45436(T)), isolated from activated sludge.</title>
        <authorList>
            <person name="Schaffert L."/>
            <person name="Albersmeier A."/>
            <person name="Kalinowski J."/>
            <person name="Ruckert C."/>
        </authorList>
    </citation>
    <scope>NUCLEOTIDE SEQUENCE [LARGE SCALE GENOMIC DNA]</scope>
    <source>
        <strain evidence="6 7">CAU 212</strain>
    </source>
</reference>
<dbReference type="SUPFAM" id="SSF53474">
    <property type="entry name" value="alpha/beta-Hydrolases"/>
    <property type="match status" value="1"/>
</dbReference>
<evidence type="ECO:0000256" key="2">
    <source>
        <dbReference type="ARBA" id="ARBA00022487"/>
    </source>
</evidence>
<comment type="similarity">
    <text evidence="1">Belongs to the cutinase family.</text>
</comment>
<sequence>MTRSLPALFASLAAAVTAAVAPATIATPVAAAQDSCPAVAVVAARGSGQTQVAPTSYSGGPRTSNGWEGETMRAMLRTAESRYAATHGGASLMKDVDVIGLDPSYYPAAYPALPDPNVPIPDGTLARARLAADLAIPAVNVTLAAAGQFTESVTAGRDGVMRGIDDYQNRTGCAPQYVLTGYSQGAMVVAEHERELARRGQLAGVIYLGNPMTRAGDWSTVGVAGGGAGGMIGSLPVNSVSVAATDHRVNYCLPQDGVCDTSEQTLRESQGNGGNHGRYFLAPSPWDNQVVDAFGSWVDEVRY</sequence>
<name>A0A097IHM9_9CORY</name>
<dbReference type="InterPro" id="IPR000675">
    <property type="entry name" value="Cutinase/axe"/>
</dbReference>
<keyword evidence="7" id="KW-1185">Reference proteome</keyword>
<evidence type="ECO:0008006" key="8">
    <source>
        <dbReference type="Google" id="ProtNLM"/>
    </source>
</evidence>
<keyword evidence="2" id="KW-0719">Serine esterase</keyword>
<evidence type="ECO:0000313" key="6">
    <source>
        <dbReference type="EMBL" id="AIT61629.1"/>
    </source>
</evidence>
<dbReference type="Proteomes" id="UP000029914">
    <property type="component" value="Chromosome"/>
</dbReference>
<dbReference type="InterPro" id="IPR029058">
    <property type="entry name" value="AB_hydrolase_fold"/>
</dbReference>
<proteinExistence type="inferred from homology"/>
<evidence type="ECO:0000256" key="5">
    <source>
        <dbReference type="SAM" id="SignalP"/>
    </source>
</evidence>
<dbReference type="Gene3D" id="3.40.50.1820">
    <property type="entry name" value="alpha/beta hydrolase"/>
    <property type="match status" value="1"/>
</dbReference>
<feature type="signal peptide" evidence="5">
    <location>
        <begin position="1"/>
        <end position="31"/>
    </location>
</feature>
<dbReference type="HOGENOM" id="CLU_066179_0_0_11"/>
<dbReference type="SMART" id="SM01110">
    <property type="entry name" value="Cutinase"/>
    <property type="match status" value="1"/>
</dbReference>